<gene>
    <name evidence="2" type="ORF">LshimejAT787_0101460</name>
</gene>
<name>A0A9P3PCJ2_LYOSH</name>
<keyword evidence="1" id="KW-0472">Membrane</keyword>
<proteinExistence type="predicted"/>
<organism evidence="2 3">
    <name type="scientific">Lyophyllum shimeji</name>
    <name type="common">Hon-shimeji</name>
    <name type="synonym">Tricholoma shimeji</name>
    <dbReference type="NCBI Taxonomy" id="47721"/>
    <lineage>
        <taxon>Eukaryota</taxon>
        <taxon>Fungi</taxon>
        <taxon>Dikarya</taxon>
        <taxon>Basidiomycota</taxon>
        <taxon>Agaricomycotina</taxon>
        <taxon>Agaricomycetes</taxon>
        <taxon>Agaricomycetidae</taxon>
        <taxon>Agaricales</taxon>
        <taxon>Tricholomatineae</taxon>
        <taxon>Lyophyllaceae</taxon>
        <taxon>Lyophyllum</taxon>
    </lineage>
</organism>
<keyword evidence="3" id="KW-1185">Reference proteome</keyword>
<accession>A0A9P3PCJ2</accession>
<dbReference type="Proteomes" id="UP001063166">
    <property type="component" value="Unassembled WGS sequence"/>
</dbReference>
<comment type="caution">
    <text evidence="2">The sequence shown here is derived from an EMBL/GenBank/DDBJ whole genome shotgun (WGS) entry which is preliminary data.</text>
</comment>
<evidence type="ECO:0000313" key="3">
    <source>
        <dbReference type="Proteomes" id="UP001063166"/>
    </source>
</evidence>
<keyword evidence="1" id="KW-0812">Transmembrane</keyword>
<feature type="transmembrane region" description="Helical" evidence="1">
    <location>
        <begin position="93"/>
        <end position="114"/>
    </location>
</feature>
<protein>
    <submittedName>
        <fullName evidence="2">Uncharacterized protein</fullName>
    </submittedName>
</protein>
<keyword evidence="1" id="KW-1133">Transmembrane helix</keyword>
<sequence>MSHAQRVRYHSLHEAVYDNTQPEFDPRACCASDTSAPTSGSNVLGGYPPAADTSYDGVHNPLPSPALYPGGLPKPHKRHPFAKGFEAPLWKNILVHIALCLIAYPFLLLITLVARQKSLFWTRFIVGMGCGLIGFCLGLSLLQLAQSHLEAATWAMVIHQSRVDTSPGVRLRDLAASSGDPTSAWSGLRLLWDRAMYPGTSRRSRGHYDSRPWSLVILFFLALVGIAASLPFILGRLVDINAVVIHQREYYDEVAILGDNSDADIARATELKPRFDDFALTWTLAPFSTHGGLPPVVSFDWNGDTVYFSETILSQLLSNGSGFGTFATETADPSLKLHSTTQPTGDAIEPGAVLRFPRWGTRIHCAKIPDPEINIITRSLNTFTYVFTPRAVLESLFTSFGMGYPTTLMPFNASKVLQLNDTLPVGLDPAQTALGAAFYDNGVGHSFFSSPVSTGEDGNGWVSIEEVLVRLNTTYTPKGKFPRKSDVSVPDKNGGPTWIGYDAAVCVQLFEPWVLEVFNSTTGLPSSMKIVEKGNEIRSMDTAQTQEKLAGWPVTDPDVNRQLNSSRLADVYACGHTNSVNQMLKDNGRDAFYVPSPTVVSFTDGKGSLGYTELSEKFFAQARGLADASNVLPYFAGSGKTLARRYNDRVLSSASVNPVYMGTYVAFILVVGLVAGFFVPKLPLDVPHRGFEVYSWIAAFHADELIGVGSNTGIARNMELDEIEERMGDLKFRYVNTQESS</sequence>
<dbReference type="EMBL" id="BRPK01000001">
    <property type="protein sequence ID" value="GLB33262.1"/>
    <property type="molecule type" value="Genomic_DNA"/>
</dbReference>
<dbReference type="OrthoDB" id="8191639at2759"/>
<feature type="transmembrane region" description="Helical" evidence="1">
    <location>
        <begin position="659"/>
        <end position="679"/>
    </location>
</feature>
<evidence type="ECO:0000313" key="2">
    <source>
        <dbReference type="EMBL" id="GLB33262.1"/>
    </source>
</evidence>
<reference evidence="2" key="1">
    <citation type="submission" date="2022-07" db="EMBL/GenBank/DDBJ databases">
        <title>The genome of Lyophyllum shimeji provides insight into the initial evolution of ectomycorrhizal fungal genome.</title>
        <authorList>
            <person name="Kobayashi Y."/>
            <person name="Shibata T."/>
            <person name="Hirakawa H."/>
            <person name="Shigenobu S."/>
            <person name="Nishiyama T."/>
            <person name="Yamada A."/>
            <person name="Hasebe M."/>
            <person name="Kawaguchi M."/>
        </authorList>
    </citation>
    <scope>NUCLEOTIDE SEQUENCE</scope>
    <source>
        <strain evidence="2">AT787</strain>
    </source>
</reference>
<feature type="transmembrane region" description="Helical" evidence="1">
    <location>
        <begin position="212"/>
        <end position="234"/>
    </location>
</feature>
<dbReference type="AlphaFoldDB" id="A0A9P3PCJ2"/>
<feature type="transmembrane region" description="Helical" evidence="1">
    <location>
        <begin position="120"/>
        <end position="142"/>
    </location>
</feature>
<evidence type="ECO:0000256" key="1">
    <source>
        <dbReference type="SAM" id="Phobius"/>
    </source>
</evidence>